<comment type="caution">
    <text evidence="3">The sequence shown here is derived from an EMBL/GenBank/DDBJ whole genome shotgun (WGS) entry which is preliminary data.</text>
</comment>
<name>A0A972FR91_9GAMM</name>
<accession>A0A972FR91</accession>
<dbReference type="Gene3D" id="3.90.1200.10">
    <property type="match status" value="1"/>
</dbReference>
<protein>
    <submittedName>
        <fullName evidence="3">Phosphotransferase</fullName>
    </submittedName>
</protein>
<dbReference type="PANTHER" id="PTHR40086:SF1">
    <property type="entry name" value="CELL CYCLE REGULATOR CCRZ"/>
    <property type="match status" value="1"/>
</dbReference>
<evidence type="ECO:0000256" key="1">
    <source>
        <dbReference type="SAM" id="Phobius"/>
    </source>
</evidence>
<dbReference type="InterPro" id="IPR002575">
    <property type="entry name" value="Aminoglycoside_PTrfase"/>
</dbReference>
<organism evidence="3 4">
    <name type="scientific">Shewanella salipaludis</name>
    <dbReference type="NCBI Taxonomy" id="2723052"/>
    <lineage>
        <taxon>Bacteria</taxon>
        <taxon>Pseudomonadati</taxon>
        <taxon>Pseudomonadota</taxon>
        <taxon>Gammaproteobacteria</taxon>
        <taxon>Alteromonadales</taxon>
        <taxon>Shewanellaceae</taxon>
        <taxon>Shewanella</taxon>
    </lineage>
</organism>
<keyword evidence="1" id="KW-0812">Transmembrane</keyword>
<dbReference type="SUPFAM" id="SSF56112">
    <property type="entry name" value="Protein kinase-like (PK-like)"/>
    <property type="match status" value="1"/>
</dbReference>
<feature type="domain" description="Aminoglycoside phosphotransferase" evidence="2">
    <location>
        <begin position="25"/>
        <end position="266"/>
    </location>
</feature>
<dbReference type="Pfam" id="PF01636">
    <property type="entry name" value="APH"/>
    <property type="match status" value="1"/>
</dbReference>
<dbReference type="EMBL" id="JAAXYH010000002">
    <property type="protein sequence ID" value="NMH64272.1"/>
    <property type="molecule type" value="Genomic_DNA"/>
</dbReference>
<dbReference type="RefSeq" id="WP_169562959.1">
    <property type="nucleotide sequence ID" value="NZ_JAAXYH010000002.1"/>
</dbReference>
<keyword evidence="1" id="KW-1133">Transmembrane helix</keyword>
<evidence type="ECO:0000313" key="4">
    <source>
        <dbReference type="Proteomes" id="UP000737113"/>
    </source>
</evidence>
<keyword evidence="1" id="KW-0472">Membrane</keyword>
<dbReference type="PANTHER" id="PTHR40086">
    <property type="entry name" value="PHOSPHOTRANSFERASE YTMP-RELATED"/>
    <property type="match status" value="1"/>
</dbReference>
<sequence>MPVSGLPVEVLAALPRRYLSQVSEVKVLSQGLSNSNYLLQTRALSNKALQTQAWVLRVNSRASSFLCNRAEEVANWRLAESGGLAPALLWVSDDHQYYLSEYIAQASPPWEALAAAVPAGGDGRSEPLRPDAAGQLLGLLQRLQALPLPANDMSVAGQWQAYRHKLQRLAVAAPTADWQARHRRLLALTPHLDAWLARLDACLLRHQYCHRDLNPHNLLLRNNQLVCIDFEYACASHPLFELAGVLASHGLSVAQRDWLTAHYLTGHPHLTPAAGAALASAIDIYWVFAACWALLLAGQEVDAKQRQAYLAWFDSFCYLVTK</sequence>
<gene>
    <name evidence="3" type="ORF">HC757_03690</name>
</gene>
<dbReference type="Gene3D" id="3.30.200.20">
    <property type="entry name" value="Phosphorylase Kinase, domain 1"/>
    <property type="match status" value="1"/>
</dbReference>
<reference evidence="3" key="1">
    <citation type="submission" date="2020-04" db="EMBL/GenBank/DDBJ databases">
        <title>Description of Shewanella salipaludis sp. nov., isolated from a salt marsh.</title>
        <authorList>
            <person name="Park S."/>
            <person name="Yoon J.-H."/>
        </authorList>
    </citation>
    <scope>NUCLEOTIDE SEQUENCE</scope>
    <source>
        <strain evidence="3">SHSM-M6</strain>
    </source>
</reference>
<feature type="transmembrane region" description="Helical" evidence="1">
    <location>
        <begin position="273"/>
        <end position="297"/>
    </location>
</feature>
<evidence type="ECO:0000313" key="3">
    <source>
        <dbReference type="EMBL" id="NMH64272.1"/>
    </source>
</evidence>
<dbReference type="AlphaFoldDB" id="A0A972FR91"/>
<evidence type="ECO:0000259" key="2">
    <source>
        <dbReference type="Pfam" id="PF01636"/>
    </source>
</evidence>
<dbReference type="InterPro" id="IPR011009">
    <property type="entry name" value="Kinase-like_dom_sf"/>
</dbReference>
<dbReference type="Proteomes" id="UP000737113">
    <property type="component" value="Unassembled WGS sequence"/>
</dbReference>
<proteinExistence type="predicted"/>
<keyword evidence="4" id="KW-1185">Reference proteome</keyword>
<dbReference type="InterPro" id="IPR052077">
    <property type="entry name" value="CcrZ_PhaseVar_Mediator"/>
</dbReference>